<feature type="domain" description="HTH arsR-type" evidence="4">
    <location>
        <begin position="6"/>
        <end position="100"/>
    </location>
</feature>
<dbReference type="PRINTS" id="PR00778">
    <property type="entry name" value="HTHARSR"/>
</dbReference>
<keyword evidence="6" id="KW-1185">Reference proteome</keyword>
<reference evidence="5 6" key="1">
    <citation type="submission" date="2022-02" db="EMBL/GenBank/DDBJ databases">
        <title>Uncovering new skin microbiome diversity through culturing and metagenomics.</title>
        <authorList>
            <person name="Conlan S."/>
            <person name="Deming C."/>
            <person name="Nisc Comparative Sequencing Program N."/>
            <person name="Segre J.A."/>
        </authorList>
    </citation>
    <scope>NUCLEOTIDE SEQUENCE [LARGE SCALE GENOMIC DNA]</scope>
    <source>
        <strain evidence="5 6">ACRQZ</strain>
    </source>
</reference>
<evidence type="ECO:0000256" key="1">
    <source>
        <dbReference type="ARBA" id="ARBA00023015"/>
    </source>
</evidence>
<dbReference type="SUPFAM" id="SSF46785">
    <property type="entry name" value="Winged helix' DNA-binding domain"/>
    <property type="match status" value="1"/>
</dbReference>
<dbReference type="InterPro" id="IPR036390">
    <property type="entry name" value="WH_DNA-bd_sf"/>
</dbReference>
<dbReference type="InterPro" id="IPR001845">
    <property type="entry name" value="HTH_ArsR_DNA-bd_dom"/>
</dbReference>
<dbReference type="Pfam" id="PF01022">
    <property type="entry name" value="HTH_5"/>
    <property type="match status" value="1"/>
</dbReference>
<evidence type="ECO:0000256" key="3">
    <source>
        <dbReference type="ARBA" id="ARBA00023163"/>
    </source>
</evidence>
<dbReference type="PANTHER" id="PTHR33154:SF36">
    <property type="entry name" value="TRANSCRIPTIONAL REGULATOR"/>
    <property type="match status" value="1"/>
</dbReference>
<comment type="caution">
    <text evidence="5">The sequence shown here is derived from an EMBL/GenBank/DDBJ whole genome shotgun (WGS) entry which is preliminary data.</text>
</comment>
<dbReference type="RefSeq" id="WP_239265946.1">
    <property type="nucleotide sequence ID" value="NZ_JAKRCV010000066.1"/>
</dbReference>
<keyword evidence="3" id="KW-0804">Transcription</keyword>
<sequence length="114" mass="12047">MAVVVESADTLIPAACLFRSFSDPNRLVIVQHLLLGEHRVIDLTEHLGLAQSTVSAHLACMRDCGLVSVRVKGRASHYSLVAPELTRQLLTSAEGLLAATGDAVALCPTSGVDQ</sequence>
<evidence type="ECO:0000259" key="4">
    <source>
        <dbReference type="PROSITE" id="PS50987"/>
    </source>
</evidence>
<dbReference type="Gene3D" id="1.10.10.10">
    <property type="entry name" value="Winged helix-like DNA-binding domain superfamily/Winged helix DNA-binding domain"/>
    <property type="match status" value="1"/>
</dbReference>
<dbReference type="PANTHER" id="PTHR33154">
    <property type="entry name" value="TRANSCRIPTIONAL REGULATOR, ARSR FAMILY"/>
    <property type="match status" value="1"/>
</dbReference>
<evidence type="ECO:0000313" key="6">
    <source>
        <dbReference type="Proteomes" id="UP001521931"/>
    </source>
</evidence>
<dbReference type="CDD" id="cd00090">
    <property type="entry name" value="HTH_ARSR"/>
    <property type="match status" value="1"/>
</dbReference>
<evidence type="ECO:0000313" key="5">
    <source>
        <dbReference type="EMBL" id="MCG7323266.1"/>
    </source>
</evidence>
<dbReference type="NCBIfam" id="NF033788">
    <property type="entry name" value="HTH_metalloreg"/>
    <property type="match status" value="1"/>
</dbReference>
<dbReference type="Proteomes" id="UP001521931">
    <property type="component" value="Unassembled WGS sequence"/>
</dbReference>
<proteinExistence type="predicted"/>
<dbReference type="InterPro" id="IPR036388">
    <property type="entry name" value="WH-like_DNA-bd_sf"/>
</dbReference>
<evidence type="ECO:0000256" key="2">
    <source>
        <dbReference type="ARBA" id="ARBA00023125"/>
    </source>
</evidence>
<keyword evidence="1" id="KW-0805">Transcription regulation</keyword>
<organism evidence="5 6">
    <name type="scientific">Arsenicicoccus bolidensis</name>
    <dbReference type="NCBI Taxonomy" id="229480"/>
    <lineage>
        <taxon>Bacteria</taxon>
        <taxon>Bacillati</taxon>
        <taxon>Actinomycetota</taxon>
        <taxon>Actinomycetes</taxon>
        <taxon>Micrococcales</taxon>
        <taxon>Intrasporangiaceae</taxon>
        <taxon>Arsenicicoccus</taxon>
    </lineage>
</organism>
<keyword evidence="2" id="KW-0238">DNA-binding</keyword>
<protein>
    <submittedName>
        <fullName evidence="5">Metalloregulator ArsR/SmtB family transcription factor</fullName>
    </submittedName>
</protein>
<dbReference type="EMBL" id="JAKRCV010000066">
    <property type="protein sequence ID" value="MCG7323266.1"/>
    <property type="molecule type" value="Genomic_DNA"/>
</dbReference>
<dbReference type="InterPro" id="IPR051081">
    <property type="entry name" value="HTH_MetalResp_TranReg"/>
</dbReference>
<gene>
    <name evidence="5" type="ORF">MHL29_15390</name>
</gene>
<dbReference type="SMART" id="SM00418">
    <property type="entry name" value="HTH_ARSR"/>
    <property type="match status" value="1"/>
</dbReference>
<name>A0ABS9Q5W6_9MICO</name>
<dbReference type="InterPro" id="IPR011991">
    <property type="entry name" value="ArsR-like_HTH"/>
</dbReference>
<dbReference type="PROSITE" id="PS50987">
    <property type="entry name" value="HTH_ARSR_2"/>
    <property type="match status" value="1"/>
</dbReference>
<accession>A0ABS9Q5W6</accession>